<evidence type="ECO:0000259" key="12">
    <source>
        <dbReference type="PROSITE" id="PS50113"/>
    </source>
</evidence>
<dbReference type="SUPFAM" id="SSF54631">
    <property type="entry name" value="CBS-domain pair"/>
    <property type="match status" value="1"/>
</dbReference>
<dbReference type="GO" id="GO:0000155">
    <property type="term" value="F:phosphorelay sensor kinase activity"/>
    <property type="evidence" value="ECO:0007669"/>
    <property type="project" value="InterPro"/>
</dbReference>
<gene>
    <name evidence="14" type="ORF">MiSe_40700</name>
</gene>
<dbReference type="EMBL" id="BLAY01000063">
    <property type="protein sequence ID" value="GET39306.1"/>
    <property type="molecule type" value="Genomic_DNA"/>
</dbReference>
<dbReference type="Pfam" id="PF01590">
    <property type="entry name" value="GAF"/>
    <property type="match status" value="1"/>
</dbReference>
<reference evidence="14" key="1">
    <citation type="submission" date="2019-10" db="EMBL/GenBank/DDBJ databases">
        <title>Draft genome sequece of Microseira wollei NIES-4236.</title>
        <authorList>
            <person name="Yamaguchi H."/>
            <person name="Suzuki S."/>
            <person name="Kawachi M."/>
        </authorList>
    </citation>
    <scope>NUCLEOTIDE SEQUENCE</scope>
    <source>
        <strain evidence="14">NIES-4236</strain>
    </source>
</reference>
<dbReference type="PANTHER" id="PTHR43304">
    <property type="entry name" value="PHYTOCHROME-LIKE PROTEIN CPH1"/>
    <property type="match status" value="1"/>
</dbReference>
<feature type="domain" description="PAC" evidence="12">
    <location>
        <begin position="232"/>
        <end position="284"/>
    </location>
</feature>
<dbReference type="SMART" id="SM00388">
    <property type="entry name" value="HisKA"/>
    <property type="match status" value="1"/>
</dbReference>
<dbReference type="EC" id="2.7.13.3" evidence="3"/>
<dbReference type="InterPro" id="IPR004358">
    <property type="entry name" value="Sig_transdc_His_kin-like_C"/>
</dbReference>
<keyword evidence="6 14" id="KW-0418">Kinase</keyword>
<dbReference type="SUPFAM" id="SSF55781">
    <property type="entry name" value="GAF domain-like"/>
    <property type="match status" value="1"/>
</dbReference>
<proteinExistence type="inferred from homology"/>
<dbReference type="InterPro" id="IPR016132">
    <property type="entry name" value="Phyto_chromo_attachment"/>
</dbReference>
<dbReference type="PANTHER" id="PTHR43304:SF1">
    <property type="entry name" value="PAC DOMAIN-CONTAINING PROTEIN"/>
    <property type="match status" value="1"/>
</dbReference>
<feature type="domain" description="CBS" evidence="13">
    <location>
        <begin position="82"/>
        <end position="141"/>
    </location>
</feature>
<dbReference type="InterPro" id="IPR046342">
    <property type="entry name" value="CBS_dom_sf"/>
</dbReference>
<feature type="domain" description="PAS" evidence="11">
    <location>
        <begin position="174"/>
        <end position="215"/>
    </location>
</feature>
<evidence type="ECO:0000259" key="9">
    <source>
        <dbReference type="PROSITE" id="PS50046"/>
    </source>
</evidence>
<name>A0AAV3XD03_9CYAN</name>
<dbReference type="Proteomes" id="UP001050975">
    <property type="component" value="Unassembled WGS sequence"/>
</dbReference>
<dbReference type="Pfam" id="PF08447">
    <property type="entry name" value="PAS_3"/>
    <property type="match status" value="3"/>
</dbReference>
<dbReference type="Gene3D" id="3.30.450.20">
    <property type="entry name" value="PAS domain"/>
    <property type="match status" value="5"/>
</dbReference>
<dbReference type="InterPro" id="IPR005467">
    <property type="entry name" value="His_kinase_dom"/>
</dbReference>
<dbReference type="InterPro" id="IPR029016">
    <property type="entry name" value="GAF-like_dom_sf"/>
</dbReference>
<dbReference type="Pfam" id="PF08448">
    <property type="entry name" value="PAS_4"/>
    <property type="match status" value="1"/>
</dbReference>
<dbReference type="CDD" id="cd04620">
    <property type="entry name" value="CBS_two-component_sensor_histidine_kinase_repeat1"/>
    <property type="match status" value="1"/>
</dbReference>
<dbReference type="InterPro" id="IPR035965">
    <property type="entry name" value="PAS-like_dom_sf"/>
</dbReference>
<dbReference type="RefSeq" id="WP_226584551.1">
    <property type="nucleotide sequence ID" value="NZ_BLAY01000063.1"/>
</dbReference>
<dbReference type="Pfam" id="PF00571">
    <property type="entry name" value="CBS"/>
    <property type="match status" value="2"/>
</dbReference>
<dbReference type="InterPro" id="IPR013656">
    <property type="entry name" value="PAS_4"/>
</dbReference>
<sequence>MFPVPELELVDLLILDRFIDCSPLTVAPDTPVIDAIALINQTSAACVLVVEGGRCIGIFTDQDVVKITKTSLELSRVIQEVMAQPVITLTLTGSETVLTALALLQHHRIRHLPVVGEQGELIGLVTQTNLLQVFNSKETALSDISQYQQVKEALQATIASLRFQKFALYRSAIVAMTDQKGTITYVNDKFCQISQYSREELMGKTHRLINSGYHPPEFFRELWSRISSGQVWQGEIKNQAKDGSYYWVDTTIVPCLDRERKPLQYLAIRFDITQHKQVEEALRESEERFRQAFEHAAIGMALVSLSGRWLQVNPSLCEMLGYSERELLDKTSQSVTHPDDLDTSIDRRRQLLAGEIRSYQLEKRYLHKQGKVVWVQLSVGLVRTSLAEPLYFVVQIQDISDRKQAEQERLQLLQQEQAAKNQIANILESITDAFLTLDSEWRLTYVNRQAGRILQKHPNELIDKNIWQVFPDAVRTKFYQEYYRAVCQQVSVEFEEYYPPLATWFAVHAYPSKDGLSVYFQDITKRKHTEEALRESEERWHLALRGNNDGIWDWNVRTNEVFFSPRWKEMLGYEDHEISNHLDEWALRVHPDDLGWVTQAIKDHFAKKTPFYVTEHRVQCKDGTYKWILDRGQALWDSQGKVVRMAGSHTDVTERRRASEALRESEERLRVALEAACMGTWDWNIQTNQISWSQNLECLMGLTPGGFDGRYETFINLVYPEDRERVVTAITRAVQQGEGYEIEFRFVLPDGTIRWAASKGQVFYDETGKPVRMAGVDRDITSRKQAEEELRRQGQRSQLFAEITLKIRQSLQPDEILQTAVTEVQKLLDTNRVLIFRLWGDGSGTVVQEAVEPGFTAILGQKITDPCLGQEHLEPYCQGRVGAIADIETADIALCHKELLRQFGIKANLVVPILMRENCWGLLIAHQCSSPRNWTHFEIDLLQQLANQIGIALSQAQLLEQQTRYAEELARSNAELEQFAYVASHDLQEPLRMVTSYLQLIERRYKDKLDYKGNEFIAYAVDGARRMQTLINDLLAYSRVSTRGQPFVPVDCNQVLENALANLKIAIQESGAVITHDALPTVIGDTTQLTQLFQNLIGNAIKFRSELSPQVHIGVVRNDAEAGRQGRAEKLSKIIPASPHPRVPASSEHALSESEWLFYVRDNGIGIESQYAERIFVIFQRLHARGKYPGTGIGLAICKKIVERHSGRIWVESEPGKGAIFYFTIPDKAANNVSC</sequence>
<dbReference type="SMART" id="SM00065">
    <property type="entry name" value="GAF"/>
    <property type="match status" value="1"/>
</dbReference>
<feature type="domain" description="PAS" evidence="11">
    <location>
        <begin position="285"/>
        <end position="355"/>
    </location>
</feature>
<feature type="domain" description="PAS" evidence="11">
    <location>
        <begin position="536"/>
        <end position="608"/>
    </location>
</feature>
<evidence type="ECO:0000259" key="10">
    <source>
        <dbReference type="PROSITE" id="PS50109"/>
    </source>
</evidence>
<keyword evidence="7" id="KW-0902">Two-component regulatory system</keyword>
<dbReference type="PROSITE" id="PS50046">
    <property type="entry name" value="PHYTOCHROME_2"/>
    <property type="match status" value="1"/>
</dbReference>
<evidence type="ECO:0000313" key="14">
    <source>
        <dbReference type="EMBL" id="GET39306.1"/>
    </source>
</evidence>
<evidence type="ECO:0000256" key="2">
    <source>
        <dbReference type="ARBA" id="ARBA00006402"/>
    </source>
</evidence>
<dbReference type="NCBIfam" id="TIGR00229">
    <property type="entry name" value="sensory_box"/>
    <property type="match status" value="5"/>
</dbReference>
<evidence type="ECO:0000256" key="6">
    <source>
        <dbReference type="ARBA" id="ARBA00022777"/>
    </source>
</evidence>
<dbReference type="SUPFAM" id="SSF55874">
    <property type="entry name" value="ATPase domain of HSP90 chaperone/DNA topoisomerase II/histidine kinase"/>
    <property type="match status" value="1"/>
</dbReference>
<dbReference type="Gene3D" id="1.10.287.130">
    <property type="match status" value="1"/>
</dbReference>
<feature type="domain" description="PAS" evidence="11">
    <location>
        <begin position="419"/>
        <end position="489"/>
    </location>
</feature>
<dbReference type="SMART" id="SM00116">
    <property type="entry name" value="CBS"/>
    <property type="match status" value="2"/>
</dbReference>
<dbReference type="CDD" id="cd00082">
    <property type="entry name" value="HisKA"/>
    <property type="match status" value="1"/>
</dbReference>
<dbReference type="CDD" id="cd00130">
    <property type="entry name" value="PAS"/>
    <property type="match status" value="5"/>
</dbReference>
<dbReference type="Gene3D" id="3.30.565.10">
    <property type="entry name" value="Histidine kinase-like ATPase, C-terminal domain"/>
    <property type="match status" value="1"/>
</dbReference>
<dbReference type="InterPro" id="IPR003018">
    <property type="entry name" value="GAF"/>
</dbReference>
<evidence type="ECO:0000256" key="5">
    <source>
        <dbReference type="ARBA" id="ARBA00022679"/>
    </source>
</evidence>
<dbReference type="PRINTS" id="PR00344">
    <property type="entry name" value="BCTRLSENSOR"/>
</dbReference>
<dbReference type="InterPro" id="IPR000700">
    <property type="entry name" value="PAS-assoc_C"/>
</dbReference>
<evidence type="ECO:0000256" key="7">
    <source>
        <dbReference type="ARBA" id="ARBA00023012"/>
    </source>
</evidence>
<dbReference type="PROSITE" id="PS51371">
    <property type="entry name" value="CBS"/>
    <property type="match status" value="2"/>
</dbReference>
<dbReference type="Pfam" id="PF02518">
    <property type="entry name" value="HATPase_c"/>
    <property type="match status" value="1"/>
</dbReference>
<dbReference type="InterPro" id="IPR003594">
    <property type="entry name" value="HATPase_dom"/>
</dbReference>
<evidence type="ECO:0000259" key="13">
    <source>
        <dbReference type="PROSITE" id="PS51371"/>
    </source>
</evidence>
<dbReference type="InterPro" id="IPR036097">
    <property type="entry name" value="HisK_dim/P_sf"/>
</dbReference>
<dbReference type="InterPro" id="IPR000014">
    <property type="entry name" value="PAS"/>
</dbReference>
<comment type="catalytic activity">
    <reaction evidence="1">
        <text>ATP + protein L-histidine = ADP + protein N-phospho-L-histidine.</text>
        <dbReference type="EC" id="2.7.13.3"/>
    </reaction>
</comment>
<feature type="domain" description="PAS" evidence="11">
    <location>
        <begin position="665"/>
        <end position="737"/>
    </location>
</feature>
<dbReference type="Gene3D" id="3.30.450.40">
    <property type="match status" value="1"/>
</dbReference>
<dbReference type="Pfam" id="PF13426">
    <property type="entry name" value="PAS_9"/>
    <property type="match status" value="1"/>
</dbReference>
<evidence type="ECO:0000256" key="8">
    <source>
        <dbReference type="PROSITE-ProRule" id="PRU00703"/>
    </source>
</evidence>
<evidence type="ECO:0000259" key="11">
    <source>
        <dbReference type="PROSITE" id="PS50112"/>
    </source>
</evidence>
<keyword evidence="4" id="KW-0597">Phosphoprotein</keyword>
<evidence type="ECO:0000256" key="3">
    <source>
        <dbReference type="ARBA" id="ARBA00012438"/>
    </source>
</evidence>
<dbReference type="PROSITE" id="PS50113">
    <property type="entry name" value="PAC"/>
    <property type="match status" value="4"/>
</dbReference>
<evidence type="ECO:0000256" key="4">
    <source>
        <dbReference type="ARBA" id="ARBA00022553"/>
    </source>
</evidence>
<evidence type="ECO:0000313" key="15">
    <source>
        <dbReference type="Proteomes" id="UP001050975"/>
    </source>
</evidence>
<keyword evidence="8" id="KW-0129">CBS domain</keyword>
<dbReference type="SMART" id="SM00387">
    <property type="entry name" value="HATPase_c"/>
    <property type="match status" value="1"/>
</dbReference>
<accession>A0AAV3XD03</accession>
<dbReference type="InterPro" id="IPR052162">
    <property type="entry name" value="Sensor_kinase/Photoreceptor"/>
</dbReference>
<dbReference type="SMART" id="SM00091">
    <property type="entry name" value="PAS"/>
    <property type="match status" value="5"/>
</dbReference>
<organism evidence="14 15">
    <name type="scientific">Microseira wollei NIES-4236</name>
    <dbReference type="NCBI Taxonomy" id="2530354"/>
    <lineage>
        <taxon>Bacteria</taxon>
        <taxon>Bacillati</taxon>
        <taxon>Cyanobacteriota</taxon>
        <taxon>Cyanophyceae</taxon>
        <taxon>Oscillatoriophycideae</taxon>
        <taxon>Aerosakkonematales</taxon>
        <taxon>Aerosakkonemataceae</taxon>
        <taxon>Microseira</taxon>
    </lineage>
</organism>
<keyword evidence="5" id="KW-0808">Transferase</keyword>
<dbReference type="PROSITE" id="PS50112">
    <property type="entry name" value="PAS"/>
    <property type="match status" value="5"/>
</dbReference>
<dbReference type="InterPro" id="IPR001610">
    <property type="entry name" value="PAC"/>
</dbReference>
<dbReference type="InterPro" id="IPR013655">
    <property type="entry name" value="PAS_fold_3"/>
</dbReference>
<dbReference type="Pfam" id="PF00512">
    <property type="entry name" value="HisKA"/>
    <property type="match status" value="1"/>
</dbReference>
<feature type="domain" description="Histidine kinase" evidence="10">
    <location>
        <begin position="982"/>
        <end position="1229"/>
    </location>
</feature>
<dbReference type="InterPro" id="IPR000644">
    <property type="entry name" value="CBS_dom"/>
</dbReference>
<dbReference type="Gene3D" id="3.10.580.10">
    <property type="entry name" value="CBS-domain"/>
    <property type="match status" value="1"/>
</dbReference>
<feature type="domain" description="PAC" evidence="12">
    <location>
        <begin position="359"/>
        <end position="411"/>
    </location>
</feature>
<feature type="domain" description="CBS" evidence="13">
    <location>
        <begin position="15"/>
        <end position="74"/>
    </location>
</feature>
<feature type="domain" description="PAC" evidence="12">
    <location>
        <begin position="740"/>
        <end position="792"/>
    </location>
</feature>
<evidence type="ECO:0000256" key="1">
    <source>
        <dbReference type="ARBA" id="ARBA00000085"/>
    </source>
</evidence>
<comment type="caution">
    <text evidence="14">The sequence shown here is derived from an EMBL/GenBank/DDBJ whole genome shotgun (WGS) entry which is preliminary data.</text>
</comment>
<dbReference type="InterPro" id="IPR036890">
    <property type="entry name" value="HATPase_C_sf"/>
</dbReference>
<protein>
    <recommendedName>
        <fullName evidence="3">histidine kinase</fullName>
        <ecNumber evidence="3">2.7.13.3</ecNumber>
    </recommendedName>
</protein>
<dbReference type="SUPFAM" id="SSF47384">
    <property type="entry name" value="Homodimeric domain of signal transducing histidine kinase"/>
    <property type="match status" value="1"/>
</dbReference>
<keyword evidence="15" id="KW-1185">Reference proteome</keyword>
<dbReference type="PROSITE" id="PS50109">
    <property type="entry name" value="HIS_KIN"/>
    <property type="match status" value="1"/>
</dbReference>
<dbReference type="InterPro" id="IPR003661">
    <property type="entry name" value="HisK_dim/P_dom"/>
</dbReference>
<feature type="domain" description="PAC" evidence="12">
    <location>
        <begin position="612"/>
        <end position="664"/>
    </location>
</feature>
<feature type="domain" description="Phytochrome chromophore attachment site" evidence="9">
    <location>
        <begin position="812"/>
        <end position="948"/>
    </location>
</feature>
<dbReference type="AlphaFoldDB" id="A0AAV3XD03"/>
<dbReference type="SUPFAM" id="SSF55785">
    <property type="entry name" value="PYP-like sensor domain (PAS domain)"/>
    <property type="match status" value="5"/>
</dbReference>
<dbReference type="SMART" id="SM00086">
    <property type="entry name" value="PAC"/>
    <property type="match status" value="4"/>
</dbReference>
<comment type="similarity">
    <text evidence="2">In the N-terminal section; belongs to the phytochrome family.</text>
</comment>